<comment type="caution">
    <text evidence="2">The sequence shown here is derived from an EMBL/GenBank/DDBJ whole genome shotgun (WGS) entry which is preliminary data.</text>
</comment>
<sequence length="95" mass="10389">MVEDNKQLASRIDGDLQTAHQEVNLLRQELADTNRRITELTGLTQDPQDGPDSPDAATTPVNGSNDPQAQRALIKETHMLSVTKVCCCSATVMIR</sequence>
<evidence type="ECO:0000313" key="2">
    <source>
        <dbReference type="EMBL" id="MPC23152.1"/>
    </source>
</evidence>
<dbReference type="EMBL" id="VSRR010001172">
    <property type="protein sequence ID" value="MPC23152.1"/>
    <property type="molecule type" value="Genomic_DNA"/>
</dbReference>
<feature type="region of interest" description="Disordered" evidence="1">
    <location>
        <begin position="36"/>
        <end position="67"/>
    </location>
</feature>
<gene>
    <name evidence="2" type="primary">KAZN</name>
    <name evidence="2" type="ORF">E2C01_016191</name>
</gene>
<proteinExistence type="predicted"/>
<dbReference type="AlphaFoldDB" id="A0A5B7DNF6"/>
<name>A0A5B7DNF6_PORTR</name>
<evidence type="ECO:0000256" key="1">
    <source>
        <dbReference type="SAM" id="MobiDB-lite"/>
    </source>
</evidence>
<protein>
    <submittedName>
        <fullName evidence="2">Kazrin</fullName>
    </submittedName>
</protein>
<evidence type="ECO:0000313" key="3">
    <source>
        <dbReference type="Proteomes" id="UP000324222"/>
    </source>
</evidence>
<dbReference type="Proteomes" id="UP000324222">
    <property type="component" value="Unassembled WGS sequence"/>
</dbReference>
<accession>A0A5B7DNF6</accession>
<reference evidence="2 3" key="1">
    <citation type="submission" date="2019-05" db="EMBL/GenBank/DDBJ databases">
        <title>Another draft genome of Portunus trituberculatus and its Hox gene families provides insights of decapod evolution.</title>
        <authorList>
            <person name="Jeong J.-H."/>
            <person name="Song I."/>
            <person name="Kim S."/>
            <person name="Choi T."/>
            <person name="Kim D."/>
            <person name="Ryu S."/>
            <person name="Kim W."/>
        </authorList>
    </citation>
    <scope>NUCLEOTIDE SEQUENCE [LARGE SCALE GENOMIC DNA]</scope>
    <source>
        <tissue evidence="2">Muscle</tissue>
    </source>
</reference>
<dbReference type="OrthoDB" id="6430345at2759"/>
<organism evidence="2 3">
    <name type="scientific">Portunus trituberculatus</name>
    <name type="common">Swimming crab</name>
    <name type="synonym">Neptunus trituberculatus</name>
    <dbReference type="NCBI Taxonomy" id="210409"/>
    <lineage>
        <taxon>Eukaryota</taxon>
        <taxon>Metazoa</taxon>
        <taxon>Ecdysozoa</taxon>
        <taxon>Arthropoda</taxon>
        <taxon>Crustacea</taxon>
        <taxon>Multicrustacea</taxon>
        <taxon>Malacostraca</taxon>
        <taxon>Eumalacostraca</taxon>
        <taxon>Eucarida</taxon>
        <taxon>Decapoda</taxon>
        <taxon>Pleocyemata</taxon>
        <taxon>Brachyura</taxon>
        <taxon>Eubrachyura</taxon>
        <taxon>Portunoidea</taxon>
        <taxon>Portunidae</taxon>
        <taxon>Portuninae</taxon>
        <taxon>Portunus</taxon>
    </lineage>
</organism>
<keyword evidence="3" id="KW-1185">Reference proteome</keyword>